<dbReference type="EMBL" id="WTPW01001754">
    <property type="protein sequence ID" value="KAF0416339.1"/>
    <property type="molecule type" value="Genomic_DNA"/>
</dbReference>
<proteinExistence type="predicted"/>
<organism evidence="1 2">
    <name type="scientific">Gigaspora margarita</name>
    <dbReference type="NCBI Taxonomy" id="4874"/>
    <lineage>
        <taxon>Eukaryota</taxon>
        <taxon>Fungi</taxon>
        <taxon>Fungi incertae sedis</taxon>
        <taxon>Mucoromycota</taxon>
        <taxon>Glomeromycotina</taxon>
        <taxon>Glomeromycetes</taxon>
        <taxon>Diversisporales</taxon>
        <taxon>Gigasporaceae</taxon>
        <taxon>Gigaspora</taxon>
    </lineage>
</organism>
<name>A0A8H4A3B9_GIGMA</name>
<reference evidence="1 2" key="1">
    <citation type="journal article" date="2019" name="Environ. Microbiol.">
        <title>At the nexus of three kingdoms: the genome of the mycorrhizal fungus Gigaspora margarita provides insights into plant, endobacterial and fungal interactions.</title>
        <authorList>
            <person name="Venice F."/>
            <person name="Ghignone S."/>
            <person name="Salvioli di Fossalunga A."/>
            <person name="Amselem J."/>
            <person name="Novero M."/>
            <person name="Xianan X."/>
            <person name="Sedzielewska Toro K."/>
            <person name="Morin E."/>
            <person name="Lipzen A."/>
            <person name="Grigoriev I.V."/>
            <person name="Henrissat B."/>
            <person name="Martin F.M."/>
            <person name="Bonfante P."/>
        </authorList>
    </citation>
    <scope>NUCLEOTIDE SEQUENCE [LARGE SCALE GENOMIC DNA]</scope>
    <source>
        <strain evidence="1 2">BEG34</strain>
    </source>
</reference>
<comment type="caution">
    <text evidence="1">The sequence shown here is derived from an EMBL/GenBank/DDBJ whole genome shotgun (WGS) entry which is preliminary data.</text>
</comment>
<dbReference type="Proteomes" id="UP000439903">
    <property type="component" value="Unassembled WGS sequence"/>
</dbReference>
<accession>A0A8H4A3B9</accession>
<evidence type="ECO:0000313" key="2">
    <source>
        <dbReference type="Proteomes" id="UP000439903"/>
    </source>
</evidence>
<sequence length="242" mass="27604">MNDNNDPILNEDQVESKVDIGIQVNIDNDYKLSVQIDALKSSLANVVTDHAEQLQAIQNKNYKILELEHESASAIKYSIARSKLIIDIDNYITGGGANVQKVLEHIEVISGIKSGKRKWLPVIFTYLQAVVDFRTRVRTNQPLLRNAARRQFAPIWSARRHLIYRLIEVSYEESLLYLKPHVHEVIENVSVVSRSGLHNQHQGLDAVMEEINKALKSLIPPVLSQHHWEIAARNFTNFTKVI</sequence>
<gene>
    <name evidence="1" type="ORF">F8M41_007476</name>
</gene>
<protein>
    <submittedName>
        <fullName evidence="1">Uncharacterized protein</fullName>
    </submittedName>
</protein>
<evidence type="ECO:0000313" key="1">
    <source>
        <dbReference type="EMBL" id="KAF0416339.1"/>
    </source>
</evidence>
<dbReference type="AlphaFoldDB" id="A0A8H4A3B9"/>
<keyword evidence="2" id="KW-1185">Reference proteome</keyword>